<accession>A0A9P6WFV4</accession>
<comment type="caution">
    <text evidence="1">The sequence shown here is derived from an EMBL/GenBank/DDBJ whole genome shotgun (WGS) entry which is preliminary data.</text>
</comment>
<dbReference type="EMBL" id="PUHW01001014">
    <property type="protein sequence ID" value="KAG0680301.1"/>
    <property type="molecule type" value="Genomic_DNA"/>
</dbReference>
<sequence length="51" mass="5091">ASSSHFTSETETVTITSCSAGVTDCPASNSTTFTSTYVDAGVGSLGSYYAA</sequence>
<feature type="non-terminal residue" evidence="1">
    <location>
        <position position="51"/>
    </location>
</feature>
<proteinExistence type="predicted"/>
<keyword evidence="2" id="KW-1185">Reference proteome</keyword>
<name>A0A9P6WFV4_9ASCO</name>
<evidence type="ECO:0000313" key="1">
    <source>
        <dbReference type="EMBL" id="KAG0680301.1"/>
    </source>
</evidence>
<organism evidence="1 2">
    <name type="scientific">Pichia californica</name>
    <dbReference type="NCBI Taxonomy" id="460514"/>
    <lineage>
        <taxon>Eukaryota</taxon>
        <taxon>Fungi</taxon>
        <taxon>Dikarya</taxon>
        <taxon>Ascomycota</taxon>
        <taxon>Saccharomycotina</taxon>
        <taxon>Pichiomycetes</taxon>
        <taxon>Pichiales</taxon>
        <taxon>Pichiaceae</taxon>
        <taxon>Pichia</taxon>
    </lineage>
</organism>
<dbReference type="Proteomes" id="UP000697127">
    <property type="component" value="Unassembled WGS sequence"/>
</dbReference>
<dbReference type="AlphaFoldDB" id="A0A9P6WFV4"/>
<gene>
    <name evidence="1" type="ORF">C6P40_000141</name>
</gene>
<reference evidence="1" key="1">
    <citation type="submission" date="2020-11" db="EMBL/GenBank/DDBJ databases">
        <title>Kefir isolates.</title>
        <authorList>
            <person name="Marcisauskas S."/>
            <person name="Kim Y."/>
            <person name="Blasche S."/>
        </authorList>
    </citation>
    <scope>NUCLEOTIDE SEQUENCE</scope>
    <source>
        <strain evidence="1">Olga-1</strain>
    </source>
</reference>
<protein>
    <submittedName>
        <fullName evidence="1">Uncharacterized protein</fullName>
    </submittedName>
</protein>
<evidence type="ECO:0000313" key="2">
    <source>
        <dbReference type="Proteomes" id="UP000697127"/>
    </source>
</evidence>
<feature type="non-terminal residue" evidence="1">
    <location>
        <position position="1"/>
    </location>
</feature>